<dbReference type="GO" id="GO:0051301">
    <property type="term" value="P:cell division"/>
    <property type="evidence" value="ECO:0007669"/>
    <property type="project" value="UniProtKB-KW"/>
</dbReference>
<gene>
    <name evidence="11" type="ORF">CEP50_05655</name>
</gene>
<name>A0A2T0GZ64_ACTMO</name>
<keyword evidence="2" id="KW-1003">Cell membrane</keyword>
<protein>
    <recommendedName>
        <fullName evidence="10">POTRA domain-containing protein</fullName>
    </recommendedName>
</protein>
<keyword evidence="4 9" id="KW-0812">Transmembrane</keyword>
<dbReference type="PANTHER" id="PTHR37820">
    <property type="entry name" value="CELL DIVISION PROTEIN DIVIB"/>
    <property type="match status" value="1"/>
</dbReference>
<evidence type="ECO:0000259" key="10">
    <source>
        <dbReference type="PROSITE" id="PS51779"/>
    </source>
</evidence>
<dbReference type="InterPro" id="IPR013685">
    <property type="entry name" value="POTRA_FtsQ_type"/>
</dbReference>
<keyword evidence="12" id="KW-1185">Reference proteome</keyword>
<comment type="caution">
    <text evidence="11">The sequence shown here is derived from an EMBL/GenBank/DDBJ whole genome shotgun (WGS) entry which is preliminary data.</text>
</comment>
<feature type="region of interest" description="Disordered" evidence="8">
    <location>
        <begin position="1"/>
        <end position="23"/>
    </location>
</feature>
<evidence type="ECO:0000256" key="5">
    <source>
        <dbReference type="ARBA" id="ARBA00022989"/>
    </source>
</evidence>
<evidence type="ECO:0000256" key="3">
    <source>
        <dbReference type="ARBA" id="ARBA00022618"/>
    </source>
</evidence>
<dbReference type="InterPro" id="IPR050487">
    <property type="entry name" value="FtsQ_DivIB"/>
</dbReference>
<evidence type="ECO:0000256" key="9">
    <source>
        <dbReference type="SAM" id="Phobius"/>
    </source>
</evidence>
<organism evidence="11 12">
    <name type="scientific">Actinopolyspora mortivallis</name>
    <dbReference type="NCBI Taxonomy" id="33906"/>
    <lineage>
        <taxon>Bacteria</taxon>
        <taxon>Bacillati</taxon>
        <taxon>Actinomycetota</taxon>
        <taxon>Actinomycetes</taxon>
        <taxon>Actinopolysporales</taxon>
        <taxon>Actinopolysporaceae</taxon>
        <taxon>Actinopolyspora</taxon>
    </lineage>
</organism>
<dbReference type="InParanoid" id="A0A2T0GZ64"/>
<reference evidence="11 12" key="1">
    <citation type="submission" date="2018-03" db="EMBL/GenBank/DDBJ databases">
        <title>Actinopolyspora mortivallis from Sahara, screening for active biomolecules.</title>
        <authorList>
            <person name="Selama O."/>
            <person name="Wellington E.M.H."/>
            <person name="Hacene H."/>
        </authorList>
    </citation>
    <scope>NUCLEOTIDE SEQUENCE [LARGE SCALE GENOMIC DNA]</scope>
    <source>
        <strain evidence="11 12">M5A</strain>
    </source>
</reference>
<dbReference type="InterPro" id="IPR034746">
    <property type="entry name" value="POTRA"/>
</dbReference>
<evidence type="ECO:0000256" key="4">
    <source>
        <dbReference type="ARBA" id="ARBA00022692"/>
    </source>
</evidence>
<proteinExistence type="predicted"/>
<sequence>MRESTTRESPGGPRERGRRGQAEPRRRFRAGRWIVLVLLGVVTVAAVLVFFTPVFGVRSVQVRGTEVLGSDRVRQVASVEEGTPLARVDRDGIRRRLNELPRVDSVRIRLVWPSTVSIRLVEREPLLVERTPEGVRLVDDDAVSFPSSAQPPGDLPELRLSGEDTERARRAAVAAFTSLDERVRAQVRIVEFVPSAGVRMSLTEDRTVEWGGPEKSALKAAILPVLLTREGNTYDVTSTELPTVSP</sequence>
<feature type="domain" description="POTRA" evidence="10">
    <location>
        <begin position="55"/>
        <end position="123"/>
    </location>
</feature>
<evidence type="ECO:0000256" key="8">
    <source>
        <dbReference type="SAM" id="MobiDB-lite"/>
    </source>
</evidence>
<evidence type="ECO:0000313" key="12">
    <source>
        <dbReference type="Proteomes" id="UP000239352"/>
    </source>
</evidence>
<dbReference type="AlphaFoldDB" id="A0A2T0GZ64"/>
<keyword evidence="7" id="KW-0131">Cell cycle</keyword>
<evidence type="ECO:0000313" key="11">
    <source>
        <dbReference type="EMBL" id="PRW64405.1"/>
    </source>
</evidence>
<dbReference type="Pfam" id="PF08478">
    <property type="entry name" value="POTRA_1"/>
    <property type="match status" value="1"/>
</dbReference>
<dbReference type="STRING" id="1050202.GCA_000384035_02164"/>
<keyword evidence="5 9" id="KW-1133">Transmembrane helix</keyword>
<dbReference type="Proteomes" id="UP000239352">
    <property type="component" value="Unassembled WGS sequence"/>
</dbReference>
<dbReference type="Gene3D" id="3.10.20.310">
    <property type="entry name" value="membrane protein fhac"/>
    <property type="match status" value="1"/>
</dbReference>
<keyword evidence="6 9" id="KW-0472">Membrane</keyword>
<evidence type="ECO:0000256" key="1">
    <source>
        <dbReference type="ARBA" id="ARBA00004370"/>
    </source>
</evidence>
<evidence type="ECO:0000256" key="6">
    <source>
        <dbReference type="ARBA" id="ARBA00023136"/>
    </source>
</evidence>
<accession>A0A2T0GZ64</accession>
<dbReference type="GO" id="GO:0005886">
    <property type="term" value="C:plasma membrane"/>
    <property type="evidence" value="ECO:0007669"/>
    <property type="project" value="TreeGrafter"/>
</dbReference>
<feature type="compositionally biased region" description="Basic and acidic residues" evidence="8">
    <location>
        <begin position="13"/>
        <end position="23"/>
    </location>
</feature>
<comment type="subcellular location">
    <subcellularLocation>
        <location evidence="1">Membrane</location>
    </subcellularLocation>
</comment>
<evidence type="ECO:0000256" key="7">
    <source>
        <dbReference type="ARBA" id="ARBA00023306"/>
    </source>
</evidence>
<keyword evidence="3" id="KW-0132">Cell division</keyword>
<dbReference type="EMBL" id="PVSR01000004">
    <property type="protein sequence ID" value="PRW64405.1"/>
    <property type="molecule type" value="Genomic_DNA"/>
</dbReference>
<evidence type="ECO:0000256" key="2">
    <source>
        <dbReference type="ARBA" id="ARBA00022475"/>
    </source>
</evidence>
<dbReference type="RefSeq" id="WP_106112855.1">
    <property type="nucleotide sequence ID" value="NZ_PVSR01000004.1"/>
</dbReference>
<feature type="transmembrane region" description="Helical" evidence="9">
    <location>
        <begin position="33"/>
        <end position="55"/>
    </location>
</feature>
<dbReference type="PANTHER" id="PTHR37820:SF1">
    <property type="entry name" value="CELL DIVISION PROTEIN FTSQ"/>
    <property type="match status" value="1"/>
</dbReference>
<dbReference type="PROSITE" id="PS51779">
    <property type="entry name" value="POTRA"/>
    <property type="match status" value="1"/>
</dbReference>